<protein>
    <submittedName>
        <fullName evidence="1">Uncharacterized protein</fullName>
    </submittedName>
</protein>
<organism evidence="1 2">
    <name type="scientific">Acidisphaera rubrifaciens HS-AP3</name>
    <dbReference type="NCBI Taxonomy" id="1231350"/>
    <lineage>
        <taxon>Bacteria</taxon>
        <taxon>Pseudomonadati</taxon>
        <taxon>Pseudomonadota</taxon>
        <taxon>Alphaproteobacteria</taxon>
        <taxon>Acetobacterales</taxon>
        <taxon>Acetobacteraceae</taxon>
        <taxon>Acidisphaera</taxon>
    </lineage>
</organism>
<sequence length="162" mass="17368">MPKDAPLHDLPAPDVLGPVLDRLRQIVAQSGDALLLGEGVVSPDAALLDACSTALHHMAAANKIEAERCRDADSIKGWWTDADRARLDALLDRVQEREATAVQAMRKAKKIRAVTPAGIYAKALVVRASRTGARELARSLAVDLVECKGLRQCLWSGEPASA</sequence>
<keyword evidence="2" id="KW-1185">Reference proteome</keyword>
<gene>
    <name evidence="1" type="ORF">Asru_1041_03</name>
</gene>
<dbReference type="Proteomes" id="UP000032680">
    <property type="component" value="Unassembled WGS sequence"/>
</dbReference>
<dbReference type="RefSeq" id="WP_048863365.1">
    <property type="nucleotide sequence ID" value="NZ_BANB01001032.1"/>
</dbReference>
<proteinExistence type="predicted"/>
<comment type="caution">
    <text evidence="1">The sequence shown here is derived from an EMBL/GenBank/DDBJ whole genome shotgun (WGS) entry which is preliminary data.</text>
</comment>
<evidence type="ECO:0000313" key="1">
    <source>
        <dbReference type="EMBL" id="GAN78542.1"/>
    </source>
</evidence>
<name>A0A0D6PA40_9PROT</name>
<accession>A0A0D6PA40</accession>
<evidence type="ECO:0000313" key="2">
    <source>
        <dbReference type="Proteomes" id="UP000032680"/>
    </source>
</evidence>
<reference evidence="1 2" key="1">
    <citation type="submission" date="2012-11" db="EMBL/GenBank/DDBJ databases">
        <title>Whole genome sequence of Acidisphaera rubrifaciens HS-AP3.</title>
        <authorList>
            <person name="Azuma Y."/>
            <person name="Higashiura N."/>
            <person name="Hirakawa H."/>
            <person name="Matsushita K."/>
        </authorList>
    </citation>
    <scope>NUCLEOTIDE SEQUENCE [LARGE SCALE GENOMIC DNA]</scope>
    <source>
        <strain evidence="1 2">HS-AP3</strain>
    </source>
</reference>
<dbReference type="EMBL" id="BANB01001032">
    <property type="protein sequence ID" value="GAN78542.1"/>
    <property type="molecule type" value="Genomic_DNA"/>
</dbReference>
<dbReference type="AlphaFoldDB" id="A0A0D6PA40"/>